<dbReference type="GO" id="GO:0004519">
    <property type="term" value="F:endonuclease activity"/>
    <property type="evidence" value="ECO:0007669"/>
    <property type="project" value="UniProtKB-KW"/>
</dbReference>
<keyword evidence="3" id="KW-0378">Hydrolase</keyword>
<keyword evidence="3" id="KW-0255">Endonuclease</keyword>
<dbReference type="Proteomes" id="UP001203607">
    <property type="component" value="Unassembled WGS sequence"/>
</dbReference>
<dbReference type="InterPro" id="IPR011089">
    <property type="entry name" value="GmrSD_C"/>
</dbReference>
<evidence type="ECO:0000259" key="2">
    <source>
        <dbReference type="Pfam" id="PF07510"/>
    </source>
</evidence>
<feature type="domain" description="GmrSD restriction endonucleases C-terminal" evidence="2">
    <location>
        <begin position="460"/>
        <end position="569"/>
    </location>
</feature>
<comment type="caution">
    <text evidence="3">The sequence shown here is derived from an EMBL/GenBank/DDBJ whole genome shotgun (WGS) entry which is preliminary data.</text>
</comment>
<evidence type="ECO:0000313" key="4">
    <source>
        <dbReference type="Proteomes" id="UP001203607"/>
    </source>
</evidence>
<dbReference type="Pfam" id="PF03235">
    <property type="entry name" value="GmrSD_N"/>
    <property type="match status" value="1"/>
</dbReference>
<gene>
    <name evidence="3" type="ORF">M3P19_04710</name>
</gene>
<dbReference type="RefSeq" id="WP_249656474.1">
    <property type="nucleotide sequence ID" value="NZ_JAMFMA010000001.1"/>
</dbReference>
<dbReference type="Pfam" id="PF07510">
    <property type="entry name" value="GmrSD_C"/>
    <property type="match status" value="1"/>
</dbReference>
<dbReference type="PANTHER" id="PTHR35149">
    <property type="entry name" value="SLL5132 PROTEIN"/>
    <property type="match status" value="1"/>
</dbReference>
<name>A0ABT0PPI1_9FLAO</name>
<organism evidence="3 4">
    <name type="scientific">Flagellimonas spongiicola</name>
    <dbReference type="NCBI Taxonomy" id="2942208"/>
    <lineage>
        <taxon>Bacteria</taxon>
        <taxon>Pseudomonadati</taxon>
        <taxon>Bacteroidota</taxon>
        <taxon>Flavobacteriia</taxon>
        <taxon>Flavobacteriales</taxon>
        <taxon>Flavobacteriaceae</taxon>
        <taxon>Flagellimonas</taxon>
    </lineage>
</organism>
<dbReference type="PANTHER" id="PTHR35149:SF1">
    <property type="entry name" value="DUF5655 DOMAIN-CONTAINING PROTEIN"/>
    <property type="match status" value="1"/>
</dbReference>
<evidence type="ECO:0000313" key="3">
    <source>
        <dbReference type="EMBL" id="MCL6273297.1"/>
    </source>
</evidence>
<protein>
    <submittedName>
        <fullName evidence="3">DUF262 domain-containing HNH endonuclease family protein</fullName>
    </submittedName>
</protein>
<feature type="domain" description="GmrSD restriction endonucleases N-terminal" evidence="1">
    <location>
        <begin position="14"/>
        <end position="254"/>
    </location>
</feature>
<reference evidence="3 4" key="1">
    <citation type="submission" date="2022-05" db="EMBL/GenBank/DDBJ databases">
        <authorList>
            <person name="Park J.-S."/>
        </authorList>
    </citation>
    <scope>NUCLEOTIDE SEQUENCE [LARGE SCALE GENOMIC DNA]</scope>
    <source>
        <strain evidence="3 4">2012CJ35-5</strain>
    </source>
</reference>
<sequence>MNNWITDSQDEQCIEDLFRDADQIHIPIFQRPYVWKQKEFDFLIHDLQLIKDSIENSQFLGAVVAYERPRDSKITGRLRSLDIVDGQQRLLTLYIFMLAIAERIHFYDKEAASEIIQEFLLLPQRRGLNVNTRLVPSFKDRSQFRAIWDRINTPEHLKDTLKENPPIPPLPSGNSSGNLTKQYSRIIAWLKRTSPSEPQAVIDYLQETLSIITRDLTFVHLKLTDAVVATKIFERLNFRGVKVGIVDLVRNEIFSRISQNPEESLNTYETEWRPFEAQFEEREDGFFFPYTLIYNSTVKKSELFSELRVIWKDLTPGEIIGQMKPYQKTYLDIVLGNPSYESIKLNQQIKNLHAIRVPSATYPFVMKITYEIQASNLSLKKGIKLLEFLESFLVRRAILGYEPTGLHAIFKGVWNEIESNPSVDNLKSEILNRSTIQYPNNREVINAVKTRALYKARITPYLLREYDKSIEGDTPSDEFTMEHIMPNSWIEGDKWSKIISKEKHSELKDTLSNLIPLSGELNKNVQRDIYSKKRTRFKKESMFITPRDLAEKWEEWNEQTIKERAEIISTWITKRWKE</sequence>
<keyword evidence="4" id="KW-1185">Reference proteome</keyword>
<proteinExistence type="predicted"/>
<keyword evidence="3" id="KW-0540">Nuclease</keyword>
<dbReference type="EMBL" id="JAMFMA010000001">
    <property type="protein sequence ID" value="MCL6273297.1"/>
    <property type="molecule type" value="Genomic_DNA"/>
</dbReference>
<evidence type="ECO:0000259" key="1">
    <source>
        <dbReference type="Pfam" id="PF03235"/>
    </source>
</evidence>
<accession>A0ABT0PPI1</accession>
<dbReference type="InterPro" id="IPR004919">
    <property type="entry name" value="GmrSD_N"/>
</dbReference>